<gene>
    <name evidence="1" type="ORF">BDY19DRAFT_384164</name>
</gene>
<evidence type="ECO:0000313" key="1">
    <source>
        <dbReference type="EMBL" id="KAI0085880.1"/>
    </source>
</evidence>
<organism evidence="1 2">
    <name type="scientific">Irpex rosettiformis</name>
    <dbReference type="NCBI Taxonomy" id="378272"/>
    <lineage>
        <taxon>Eukaryota</taxon>
        <taxon>Fungi</taxon>
        <taxon>Dikarya</taxon>
        <taxon>Basidiomycota</taxon>
        <taxon>Agaricomycotina</taxon>
        <taxon>Agaricomycetes</taxon>
        <taxon>Polyporales</taxon>
        <taxon>Irpicaceae</taxon>
        <taxon>Irpex</taxon>
    </lineage>
</organism>
<evidence type="ECO:0000313" key="2">
    <source>
        <dbReference type="Proteomes" id="UP001055072"/>
    </source>
</evidence>
<comment type="caution">
    <text evidence="1">The sequence shown here is derived from an EMBL/GenBank/DDBJ whole genome shotgun (WGS) entry which is preliminary data.</text>
</comment>
<keyword evidence="2" id="KW-1185">Reference proteome</keyword>
<proteinExistence type="predicted"/>
<name>A0ACB8TV04_9APHY</name>
<reference evidence="1" key="1">
    <citation type="journal article" date="2021" name="Environ. Microbiol.">
        <title>Gene family expansions and transcriptome signatures uncover fungal adaptations to wood decay.</title>
        <authorList>
            <person name="Hage H."/>
            <person name="Miyauchi S."/>
            <person name="Viragh M."/>
            <person name="Drula E."/>
            <person name="Min B."/>
            <person name="Chaduli D."/>
            <person name="Navarro D."/>
            <person name="Favel A."/>
            <person name="Norest M."/>
            <person name="Lesage-Meessen L."/>
            <person name="Balint B."/>
            <person name="Merenyi Z."/>
            <person name="de Eugenio L."/>
            <person name="Morin E."/>
            <person name="Martinez A.T."/>
            <person name="Baldrian P."/>
            <person name="Stursova M."/>
            <person name="Martinez M.J."/>
            <person name="Novotny C."/>
            <person name="Magnuson J.K."/>
            <person name="Spatafora J.W."/>
            <person name="Maurice S."/>
            <person name="Pangilinan J."/>
            <person name="Andreopoulos W."/>
            <person name="LaButti K."/>
            <person name="Hundley H."/>
            <person name="Na H."/>
            <person name="Kuo A."/>
            <person name="Barry K."/>
            <person name="Lipzen A."/>
            <person name="Henrissat B."/>
            <person name="Riley R."/>
            <person name="Ahrendt S."/>
            <person name="Nagy L.G."/>
            <person name="Grigoriev I.V."/>
            <person name="Martin F."/>
            <person name="Rosso M.N."/>
        </authorList>
    </citation>
    <scope>NUCLEOTIDE SEQUENCE</scope>
    <source>
        <strain evidence="1">CBS 384.51</strain>
    </source>
</reference>
<dbReference type="Proteomes" id="UP001055072">
    <property type="component" value="Unassembled WGS sequence"/>
</dbReference>
<dbReference type="EMBL" id="MU274927">
    <property type="protein sequence ID" value="KAI0085880.1"/>
    <property type="molecule type" value="Genomic_DNA"/>
</dbReference>
<sequence>MAAVYDVSVGPPVLLWRAQWGKPLRFSQVTWQNEQFEFFEPDGYLSELFTVRLEERILVREEYRVAYDYFTANANYKPTTCRAARYILTGSPGIGKTSFLAYALLRRLSERKDTVVQLSSDAYVLFDSNARGPIIFNGSRFVFSNGIRNIEPWDVPVLKAEDLWALSDSTVDMLAPCKALFKSSALVIHATRPASDRWGQWKEEQRAKLYVMDLWTEPELGALLSVLGLDVPRGISIAQKYGPCARTVVLLTSDPDEERYHLGRLKVAIDEFSSSLSQYLDRLYDLRVDDNERIFLLFSVRPTAAGKRGTAEIYIPTAALLVHIAERRSQVVGSILEILTALSQRPTMHVGAQWMVACYMHAWLPSPNRSAIDTYYITIPNLGGYIPSCDKIFVGDLEELGQFECFYWNPMQGRPAGVDVDAFIYVKSTKVLWVFQARADQESLQFQPMGERLDFLLEELGRQGHDVVHRYLIFTGCHVGKWDWTTGAKMLKDRYPGFGAISYAHIQIRLDDQKAIKLMQQVRFIFSYTMFMRATYK</sequence>
<protein>
    <submittedName>
        <fullName evidence="1">Uncharacterized protein</fullName>
    </submittedName>
</protein>
<accession>A0ACB8TV04</accession>